<keyword evidence="3" id="KW-1185">Reference proteome</keyword>
<accession>A0AAV2MIC6</accession>
<protein>
    <submittedName>
        <fullName evidence="2">Uncharacterized protein</fullName>
    </submittedName>
</protein>
<feature type="region of interest" description="Disordered" evidence="1">
    <location>
        <begin position="56"/>
        <end position="76"/>
    </location>
</feature>
<dbReference type="Proteomes" id="UP001497482">
    <property type="component" value="Chromosome 8"/>
</dbReference>
<dbReference type="AlphaFoldDB" id="A0AAV2MIC6"/>
<evidence type="ECO:0000313" key="2">
    <source>
        <dbReference type="EMBL" id="CAL1612826.1"/>
    </source>
</evidence>
<sequence length="76" mass="8303">MQPQFRNFVTHPRHFAELHETSAGVRGSVCGVWRRHGRGHGAPVYRGMEAVAARLPGAPKRSEEDGDPGGVSYSAY</sequence>
<proteinExistence type="predicted"/>
<evidence type="ECO:0000313" key="3">
    <source>
        <dbReference type="Proteomes" id="UP001497482"/>
    </source>
</evidence>
<gene>
    <name evidence="2" type="ORF">KC01_LOCUS39117</name>
</gene>
<evidence type="ECO:0000256" key="1">
    <source>
        <dbReference type="SAM" id="MobiDB-lite"/>
    </source>
</evidence>
<name>A0AAV2MIC6_KNICA</name>
<reference evidence="2 3" key="1">
    <citation type="submission" date="2024-04" db="EMBL/GenBank/DDBJ databases">
        <authorList>
            <person name="Waldvogel A.-M."/>
            <person name="Schoenle A."/>
        </authorList>
    </citation>
    <scope>NUCLEOTIDE SEQUENCE [LARGE SCALE GENOMIC DNA]</scope>
</reference>
<organism evidence="2 3">
    <name type="scientific">Knipowitschia caucasica</name>
    <name type="common">Caucasian dwarf goby</name>
    <name type="synonym">Pomatoschistus caucasicus</name>
    <dbReference type="NCBI Taxonomy" id="637954"/>
    <lineage>
        <taxon>Eukaryota</taxon>
        <taxon>Metazoa</taxon>
        <taxon>Chordata</taxon>
        <taxon>Craniata</taxon>
        <taxon>Vertebrata</taxon>
        <taxon>Euteleostomi</taxon>
        <taxon>Actinopterygii</taxon>
        <taxon>Neopterygii</taxon>
        <taxon>Teleostei</taxon>
        <taxon>Neoteleostei</taxon>
        <taxon>Acanthomorphata</taxon>
        <taxon>Gobiaria</taxon>
        <taxon>Gobiiformes</taxon>
        <taxon>Gobioidei</taxon>
        <taxon>Gobiidae</taxon>
        <taxon>Gobiinae</taxon>
        <taxon>Knipowitschia</taxon>
    </lineage>
</organism>
<dbReference type="EMBL" id="OZ035830">
    <property type="protein sequence ID" value="CAL1612826.1"/>
    <property type="molecule type" value="Genomic_DNA"/>
</dbReference>